<dbReference type="AlphaFoldDB" id="A0A8S9P148"/>
<gene>
    <name evidence="1" type="ORF">F2Q69_00005797</name>
</gene>
<dbReference type="Proteomes" id="UP000712600">
    <property type="component" value="Unassembled WGS sequence"/>
</dbReference>
<dbReference type="EMBL" id="QGKX02001521">
    <property type="protein sequence ID" value="KAF3509716.1"/>
    <property type="molecule type" value="Genomic_DNA"/>
</dbReference>
<accession>A0A8S9P148</accession>
<reference evidence="1" key="1">
    <citation type="submission" date="2019-12" db="EMBL/GenBank/DDBJ databases">
        <title>Genome sequencing and annotation of Brassica cretica.</title>
        <authorList>
            <person name="Studholme D.J."/>
            <person name="Sarris P."/>
        </authorList>
    </citation>
    <scope>NUCLEOTIDE SEQUENCE</scope>
    <source>
        <strain evidence="1">PFS-109/04</strain>
        <tissue evidence="1">Leaf</tissue>
    </source>
</reference>
<evidence type="ECO:0000313" key="1">
    <source>
        <dbReference type="EMBL" id="KAF3509716.1"/>
    </source>
</evidence>
<proteinExistence type="predicted"/>
<evidence type="ECO:0000313" key="2">
    <source>
        <dbReference type="Proteomes" id="UP000712600"/>
    </source>
</evidence>
<organism evidence="1 2">
    <name type="scientific">Brassica cretica</name>
    <name type="common">Mustard</name>
    <dbReference type="NCBI Taxonomy" id="69181"/>
    <lineage>
        <taxon>Eukaryota</taxon>
        <taxon>Viridiplantae</taxon>
        <taxon>Streptophyta</taxon>
        <taxon>Embryophyta</taxon>
        <taxon>Tracheophyta</taxon>
        <taxon>Spermatophyta</taxon>
        <taxon>Magnoliopsida</taxon>
        <taxon>eudicotyledons</taxon>
        <taxon>Gunneridae</taxon>
        <taxon>Pentapetalae</taxon>
        <taxon>rosids</taxon>
        <taxon>malvids</taxon>
        <taxon>Brassicales</taxon>
        <taxon>Brassicaceae</taxon>
        <taxon>Brassiceae</taxon>
        <taxon>Brassica</taxon>
    </lineage>
</organism>
<protein>
    <submittedName>
        <fullName evidence="1">Uncharacterized protein</fullName>
    </submittedName>
</protein>
<comment type="caution">
    <text evidence="1">The sequence shown here is derived from an EMBL/GenBank/DDBJ whole genome shotgun (WGS) entry which is preliminary data.</text>
</comment>
<sequence>MTETSSFDGSTRVAGHWSTSEGILIWVCVSRADPRNGTALVQIMGIDREQAQGYLGVSSAQLDGVLKARTSVSVLGSYQAGWLVNDGYGPVSTWDRTRGLGNQPGLVCDVSRSS</sequence>
<name>A0A8S9P148_BRACR</name>